<keyword evidence="3" id="KW-1185">Reference proteome</keyword>
<sequence>MPQRPRRAVSGAVSGAARALALLLWAAIAAPGLALAAPAEFLQTYVWNERDEAFGGFSGIELSPDGREMIALSDRTTLWRGEIRRDATDRILGVTVTSGPVALHSSTGETLSTRTGDSEGLARARDGSVYISFEGLARVAHYPTDGGPAEKLPRPDAFKKMQNNSSLETLAIDAEGTLYTLPERSGLLTRPFPVWRFRNGRWDQPFSIPRDGDWLAVDAAFGPDGRFYLLERDFWGLLGFLSRVRVFDIAGKTVTGGEVLIQTNAGVHDNLEGLSVWRDRTGAIRLTMVSDDNFNLFQRTEIVEYILR</sequence>
<dbReference type="InterPro" id="IPR014567">
    <property type="entry name" value="UCP031900"/>
</dbReference>
<dbReference type="STRING" id="1850250.LPB142_14380"/>
<gene>
    <name evidence="2" type="ORF">LPB142_14380</name>
</gene>
<dbReference type="KEGG" id="rhp:LPB142_14380"/>
<dbReference type="PIRSF" id="PIRSF031900">
    <property type="entry name" value="UCP031900"/>
    <property type="match status" value="1"/>
</dbReference>
<dbReference type="Proteomes" id="UP000176562">
    <property type="component" value="Chromosome"/>
</dbReference>
<dbReference type="RefSeq" id="WP_071166770.1">
    <property type="nucleotide sequence ID" value="NZ_CP017781.1"/>
</dbReference>
<evidence type="ECO:0000259" key="1">
    <source>
        <dbReference type="Pfam" id="PF13449"/>
    </source>
</evidence>
<reference evidence="2 3" key="1">
    <citation type="submission" date="2016-10" db="EMBL/GenBank/DDBJ databases">
        <title>Rhodobacter sp. LPB0142, isolated from sea water.</title>
        <authorList>
            <person name="Kim E."/>
            <person name="Yi H."/>
        </authorList>
    </citation>
    <scope>NUCLEOTIDE SEQUENCE [LARGE SCALE GENOMIC DNA]</scope>
    <source>
        <strain evidence="2 3">LPB0142</strain>
    </source>
</reference>
<evidence type="ECO:0000313" key="3">
    <source>
        <dbReference type="Proteomes" id="UP000176562"/>
    </source>
</evidence>
<dbReference type="SUPFAM" id="SSF101898">
    <property type="entry name" value="NHL repeat"/>
    <property type="match status" value="1"/>
</dbReference>
<organism evidence="2 3">
    <name type="scientific">Rhodobacter xanthinilyticus</name>
    <dbReference type="NCBI Taxonomy" id="1850250"/>
    <lineage>
        <taxon>Bacteria</taxon>
        <taxon>Pseudomonadati</taxon>
        <taxon>Pseudomonadota</taxon>
        <taxon>Alphaproteobacteria</taxon>
        <taxon>Rhodobacterales</taxon>
        <taxon>Rhodobacter group</taxon>
        <taxon>Rhodobacter</taxon>
    </lineage>
</organism>
<dbReference type="Pfam" id="PF13449">
    <property type="entry name" value="Phytase-like"/>
    <property type="match status" value="1"/>
</dbReference>
<evidence type="ECO:0000313" key="2">
    <source>
        <dbReference type="EMBL" id="AOZ70364.1"/>
    </source>
</evidence>
<feature type="domain" description="Phytase-like" evidence="1">
    <location>
        <begin position="53"/>
        <end position="294"/>
    </location>
</feature>
<accession>A0A1D9MER6</accession>
<dbReference type="EMBL" id="CP017781">
    <property type="protein sequence ID" value="AOZ70364.1"/>
    <property type="molecule type" value="Genomic_DNA"/>
</dbReference>
<dbReference type="InterPro" id="IPR027372">
    <property type="entry name" value="Phytase-like_dom"/>
</dbReference>
<name>A0A1D9MER6_9RHOB</name>
<proteinExistence type="predicted"/>
<dbReference type="AlphaFoldDB" id="A0A1D9MER6"/>
<protein>
    <recommendedName>
        <fullName evidence="1">Phytase-like domain-containing protein</fullName>
    </recommendedName>
</protein>